<evidence type="ECO:0000256" key="6">
    <source>
        <dbReference type="ARBA" id="ARBA00022741"/>
    </source>
</evidence>
<evidence type="ECO:0000256" key="7">
    <source>
        <dbReference type="ARBA" id="ARBA00022777"/>
    </source>
</evidence>
<dbReference type="SUPFAM" id="SSF52540">
    <property type="entry name" value="P-loop containing nucleoside triphosphate hydrolases"/>
    <property type="match status" value="1"/>
</dbReference>
<evidence type="ECO:0000256" key="3">
    <source>
        <dbReference type="ARBA" id="ARBA00011903"/>
    </source>
</evidence>
<keyword evidence="16" id="KW-1185">Reference proteome</keyword>
<dbReference type="InterPro" id="IPR005702">
    <property type="entry name" value="Wzc-like_C"/>
</dbReference>
<dbReference type="InterPro" id="IPR025669">
    <property type="entry name" value="AAA_dom"/>
</dbReference>
<gene>
    <name evidence="15" type="ORF">P7H27_02480</name>
</gene>
<dbReference type="Pfam" id="PF13614">
    <property type="entry name" value="AAA_31"/>
    <property type="match status" value="1"/>
</dbReference>
<keyword evidence="7 15" id="KW-0418">Kinase</keyword>
<dbReference type="EC" id="2.7.10.2" evidence="3"/>
<evidence type="ECO:0000256" key="1">
    <source>
        <dbReference type="ARBA" id="ARBA00005132"/>
    </source>
</evidence>
<evidence type="ECO:0000256" key="4">
    <source>
        <dbReference type="ARBA" id="ARBA00019200"/>
    </source>
</evidence>
<comment type="catalytic activity">
    <reaction evidence="13">
        <text>L-tyrosyl-[protein] + ATP = O-phospho-L-tyrosyl-[protein] + ADP + H(+)</text>
        <dbReference type="Rhea" id="RHEA:10596"/>
        <dbReference type="Rhea" id="RHEA-COMP:10136"/>
        <dbReference type="Rhea" id="RHEA-COMP:20101"/>
        <dbReference type="ChEBI" id="CHEBI:15378"/>
        <dbReference type="ChEBI" id="CHEBI:30616"/>
        <dbReference type="ChEBI" id="CHEBI:46858"/>
        <dbReference type="ChEBI" id="CHEBI:61978"/>
        <dbReference type="ChEBI" id="CHEBI:456216"/>
        <dbReference type="EC" id="2.7.10.2"/>
    </reaction>
</comment>
<accession>A0ABU3F9C7</accession>
<keyword evidence="10" id="KW-0829">Tyrosine-protein kinase</keyword>
<dbReference type="CDD" id="cd05387">
    <property type="entry name" value="BY-kinase"/>
    <property type="match status" value="1"/>
</dbReference>
<sequence length="259" mass="28644">MVKKRGASKINLVSETNPFSAIAEQYRKIRTNIEFSSSDKKIKSLVITSASSSEGKTTTAANLAIVFAQAGNKVLLVDADLRRPNVALGFEVPNVNDLSFKVPNINGLSNYLTEEKLADSTFLEEGSNKVQEQSTRLIETDTENLYLMPSGPTPPNPSELLNSNRMRELVDNLSNSFDLVIFDMPPVVPVTDAQIMSAYVDGTILVARERVTAERTLLEAKKLLDMVRAKIIGVVYNGKKSGNNHYHYYGTKESKRVIE</sequence>
<dbReference type="NCBIfam" id="TIGR01007">
    <property type="entry name" value="eps_fam"/>
    <property type="match status" value="1"/>
</dbReference>
<proteinExistence type="inferred from homology"/>
<evidence type="ECO:0000313" key="15">
    <source>
        <dbReference type="EMBL" id="MDT2758647.1"/>
    </source>
</evidence>
<evidence type="ECO:0000256" key="9">
    <source>
        <dbReference type="ARBA" id="ARBA00022903"/>
    </source>
</evidence>
<dbReference type="Proteomes" id="UP001181046">
    <property type="component" value="Unassembled WGS sequence"/>
</dbReference>
<keyword evidence="6" id="KW-0547">Nucleotide-binding</keyword>
<evidence type="ECO:0000256" key="13">
    <source>
        <dbReference type="ARBA" id="ARBA00051245"/>
    </source>
</evidence>
<protein>
    <recommendedName>
        <fullName evidence="4">Tyrosine-protein kinase CpsD</fullName>
        <ecNumber evidence="3">2.7.10.2</ecNumber>
    </recommendedName>
</protein>
<feature type="domain" description="AAA" evidence="14">
    <location>
        <begin position="55"/>
        <end position="198"/>
    </location>
</feature>
<dbReference type="EMBL" id="JARQAJ010000001">
    <property type="protein sequence ID" value="MDT2758647.1"/>
    <property type="molecule type" value="Genomic_DNA"/>
</dbReference>
<dbReference type="Gene3D" id="3.40.50.300">
    <property type="entry name" value="P-loop containing nucleotide triphosphate hydrolases"/>
    <property type="match status" value="1"/>
</dbReference>
<dbReference type="PANTHER" id="PTHR32309">
    <property type="entry name" value="TYROSINE-PROTEIN KINASE"/>
    <property type="match status" value="1"/>
</dbReference>
<keyword evidence="8" id="KW-0067">ATP-binding</keyword>
<reference evidence="15" key="1">
    <citation type="submission" date="2023-03" db="EMBL/GenBank/DDBJ databases">
        <authorList>
            <person name="Shen W."/>
            <person name="Cai J."/>
        </authorList>
    </citation>
    <scope>NUCLEOTIDE SEQUENCE</scope>
    <source>
        <strain evidence="15">P66-3</strain>
    </source>
</reference>
<comment type="similarity">
    <text evidence="2">Belongs to the CpsD/CapB family.</text>
</comment>
<comment type="caution">
    <text evidence="15">The sequence shown here is derived from an EMBL/GenBank/DDBJ whole genome shotgun (WGS) entry which is preliminary data.</text>
</comment>
<evidence type="ECO:0000256" key="12">
    <source>
        <dbReference type="ARBA" id="ARBA00024964"/>
    </source>
</evidence>
<evidence type="ECO:0000256" key="5">
    <source>
        <dbReference type="ARBA" id="ARBA00022679"/>
    </source>
</evidence>
<organism evidence="15 16">
    <name type="scientific">Enterococcus xiangfangensis</name>
    <dbReference type="NCBI Taxonomy" id="1296537"/>
    <lineage>
        <taxon>Bacteria</taxon>
        <taxon>Bacillati</taxon>
        <taxon>Bacillota</taxon>
        <taxon>Bacilli</taxon>
        <taxon>Lactobacillales</taxon>
        <taxon>Enterococcaceae</taxon>
        <taxon>Enterococcus</taxon>
    </lineage>
</organism>
<keyword evidence="9" id="KW-0972">Capsule biogenesis/degradation</keyword>
<dbReference type="PANTHER" id="PTHR32309:SF13">
    <property type="entry name" value="FERRIC ENTEROBACTIN TRANSPORT PROTEIN FEPE"/>
    <property type="match status" value="1"/>
</dbReference>
<evidence type="ECO:0000256" key="11">
    <source>
        <dbReference type="ARBA" id="ARBA00023169"/>
    </source>
</evidence>
<dbReference type="InterPro" id="IPR050445">
    <property type="entry name" value="Bact_polysacc_biosynth/exp"/>
</dbReference>
<evidence type="ECO:0000256" key="2">
    <source>
        <dbReference type="ARBA" id="ARBA00007316"/>
    </source>
</evidence>
<dbReference type="RefSeq" id="WP_311829377.1">
    <property type="nucleotide sequence ID" value="NZ_JARQAJ010000001.1"/>
</dbReference>
<evidence type="ECO:0000259" key="14">
    <source>
        <dbReference type="Pfam" id="PF13614"/>
    </source>
</evidence>
<name>A0ABU3F9C7_9ENTE</name>
<keyword evidence="5 15" id="KW-0808">Transferase</keyword>
<evidence type="ECO:0000256" key="10">
    <source>
        <dbReference type="ARBA" id="ARBA00023137"/>
    </source>
</evidence>
<comment type="pathway">
    <text evidence="1">Capsule biogenesis; capsule polysaccharide biosynthesis.</text>
</comment>
<evidence type="ECO:0000256" key="8">
    <source>
        <dbReference type="ARBA" id="ARBA00022840"/>
    </source>
</evidence>
<comment type="function">
    <text evidence="12">Involved in the regulation of capsular polysaccharide biosynthesis. Autophosphorylation of CpsD attenuates its activity and reduces the level of encapsulation. May be part of a complex that directs the coordinated polymerization and export to the cell surface of the capsular polysaccharide.</text>
</comment>
<dbReference type="InterPro" id="IPR027417">
    <property type="entry name" value="P-loop_NTPase"/>
</dbReference>
<evidence type="ECO:0000313" key="16">
    <source>
        <dbReference type="Proteomes" id="UP001181046"/>
    </source>
</evidence>
<dbReference type="GO" id="GO:0016301">
    <property type="term" value="F:kinase activity"/>
    <property type="evidence" value="ECO:0007669"/>
    <property type="project" value="UniProtKB-KW"/>
</dbReference>
<keyword evidence="11" id="KW-0270">Exopolysaccharide synthesis</keyword>